<dbReference type="PANTHER" id="PTHR34109:SF1">
    <property type="entry name" value="VOC DOMAIN-CONTAINING PROTEIN"/>
    <property type="match status" value="1"/>
</dbReference>
<proteinExistence type="predicted"/>
<dbReference type="PANTHER" id="PTHR34109">
    <property type="entry name" value="BNAUNNG04460D PROTEIN-RELATED"/>
    <property type="match status" value="1"/>
</dbReference>
<dbReference type="Gene3D" id="3.30.720.110">
    <property type="match status" value="1"/>
</dbReference>
<dbReference type="Pfam" id="PF00903">
    <property type="entry name" value="Glyoxalase"/>
    <property type="match status" value="1"/>
</dbReference>
<protein>
    <submittedName>
        <fullName evidence="2">Glyoxalase family protein</fullName>
    </submittedName>
</protein>
<accession>A0A6J4L0A0</accession>
<dbReference type="SUPFAM" id="SSF54593">
    <property type="entry name" value="Glyoxalase/Bleomycin resistance protein/Dihydroxybiphenyl dioxygenase"/>
    <property type="match status" value="1"/>
</dbReference>
<organism evidence="2">
    <name type="scientific">uncultured Gemmatimonadota bacterium</name>
    <dbReference type="NCBI Taxonomy" id="203437"/>
    <lineage>
        <taxon>Bacteria</taxon>
        <taxon>Pseudomonadati</taxon>
        <taxon>Gemmatimonadota</taxon>
        <taxon>environmental samples</taxon>
    </lineage>
</organism>
<dbReference type="Gene3D" id="3.30.720.120">
    <property type="match status" value="1"/>
</dbReference>
<gene>
    <name evidence="2" type="ORF">AVDCRST_MAG68-1833</name>
</gene>
<dbReference type="InterPro" id="IPR004360">
    <property type="entry name" value="Glyas_Fos-R_dOase_dom"/>
</dbReference>
<dbReference type="EMBL" id="CADCTW010000092">
    <property type="protein sequence ID" value="CAA9320521.1"/>
    <property type="molecule type" value="Genomic_DNA"/>
</dbReference>
<evidence type="ECO:0000313" key="2">
    <source>
        <dbReference type="EMBL" id="CAA9320521.1"/>
    </source>
</evidence>
<dbReference type="PROSITE" id="PS51819">
    <property type="entry name" value="VOC"/>
    <property type="match status" value="1"/>
</dbReference>
<reference evidence="2" key="1">
    <citation type="submission" date="2020-02" db="EMBL/GenBank/DDBJ databases">
        <authorList>
            <person name="Meier V. D."/>
        </authorList>
    </citation>
    <scope>NUCLEOTIDE SEQUENCE</scope>
    <source>
        <strain evidence="2">AVDCRST_MAG68</strain>
    </source>
</reference>
<feature type="domain" description="VOC" evidence="1">
    <location>
        <begin position="9"/>
        <end position="133"/>
    </location>
</feature>
<dbReference type="InterPro" id="IPR037523">
    <property type="entry name" value="VOC_core"/>
</dbReference>
<dbReference type="InterPro" id="IPR029068">
    <property type="entry name" value="Glyas_Bleomycin-R_OHBP_Dase"/>
</dbReference>
<dbReference type="CDD" id="cd07246">
    <property type="entry name" value="VOC_like"/>
    <property type="match status" value="1"/>
</dbReference>
<name>A0A6J4L0A0_9BACT</name>
<evidence type="ECO:0000259" key="1">
    <source>
        <dbReference type="PROSITE" id="PS51819"/>
    </source>
</evidence>
<sequence>MAETTHQQPITGVVPYLTVRGASEASEFYARAFGARELSRQPGEDGKRLIHCHLRINGADVMMSDEFPEYGCGLGDGPNGVTLHLAVDDADTWFNRAVEAGATVTMPIADQFWGDRYGQLRDPFGHNWSIGSPKKQ</sequence>
<dbReference type="AlphaFoldDB" id="A0A6J4L0A0"/>